<reference evidence="3" key="1">
    <citation type="journal article" date="2019" name="Nat. Commun.">
        <title>The genome of broomcorn millet.</title>
        <authorList>
            <person name="Zou C."/>
            <person name="Miki D."/>
            <person name="Li D."/>
            <person name="Tang Q."/>
            <person name="Xiao L."/>
            <person name="Rajput S."/>
            <person name="Deng P."/>
            <person name="Jia W."/>
            <person name="Huang R."/>
            <person name="Zhang M."/>
            <person name="Sun Y."/>
            <person name="Hu J."/>
            <person name="Fu X."/>
            <person name="Schnable P.S."/>
            <person name="Li F."/>
            <person name="Zhang H."/>
            <person name="Feng B."/>
            <person name="Zhu X."/>
            <person name="Liu R."/>
            <person name="Schnable J.C."/>
            <person name="Zhu J.-K."/>
            <person name="Zhang H."/>
        </authorList>
    </citation>
    <scope>NUCLEOTIDE SEQUENCE [LARGE SCALE GENOMIC DNA]</scope>
</reference>
<dbReference type="Proteomes" id="UP000275267">
    <property type="component" value="Unassembled WGS sequence"/>
</dbReference>
<organism evidence="2 3">
    <name type="scientific">Panicum miliaceum</name>
    <name type="common">Proso millet</name>
    <name type="synonym">Broomcorn millet</name>
    <dbReference type="NCBI Taxonomy" id="4540"/>
    <lineage>
        <taxon>Eukaryota</taxon>
        <taxon>Viridiplantae</taxon>
        <taxon>Streptophyta</taxon>
        <taxon>Embryophyta</taxon>
        <taxon>Tracheophyta</taxon>
        <taxon>Spermatophyta</taxon>
        <taxon>Magnoliopsida</taxon>
        <taxon>Liliopsida</taxon>
        <taxon>Poales</taxon>
        <taxon>Poaceae</taxon>
        <taxon>PACMAD clade</taxon>
        <taxon>Panicoideae</taxon>
        <taxon>Panicodae</taxon>
        <taxon>Paniceae</taxon>
        <taxon>Panicinae</taxon>
        <taxon>Panicum</taxon>
        <taxon>Panicum sect. Panicum</taxon>
    </lineage>
</organism>
<dbReference type="EMBL" id="PQIB02000101">
    <property type="protein sequence ID" value="RLM52909.1"/>
    <property type="molecule type" value="Genomic_DNA"/>
</dbReference>
<evidence type="ECO:0000313" key="3">
    <source>
        <dbReference type="Proteomes" id="UP000275267"/>
    </source>
</evidence>
<evidence type="ECO:0000313" key="2">
    <source>
        <dbReference type="EMBL" id="RLM52909.1"/>
    </source>
</evidence>
<gene>
    <name evidence="2" type="ORF">C2845_PMPSC016549</name>
</gene>
<feature type="region of interest" description="Disordered" evidence="1">
    <location>
        <begin position="60"/>
        <end position="83"/>
    </location>
</feature>
<accession>A0A3L6PB95</accession>
<name>A0A3L6PB95_PANMI</name>
<keyword evidence="3" id="KW-1185">Reference proteome</keyword>
<comment type="caution">
    <text evidence="2">The sequence shown here is derived from an EMBL/GenBank/DDBJ whole genome shotgun (WGS) entry which is preliminary data.</text>
</comment>
<dbReference type="AlphaFoldDB" id="A0A3L6PB95"/>
<proteinExistence type="predicted"/>
<protein>
    <submittedName>
        <fullName evidence="2">Uncharacterized protein</fullName>
    </submittedName>
</protein>
<evidence type="ECO:0000256" key="1">
    <source>
        <dbReference type="SAM" id="MobiDB-lite"/>
    </source>
</evidence>
<feature type="region of interest" description="Disordered" evidence="1">
    <location>
        <begin position="1"/>
        <end position="24"/>
    </location>
</feature>
<sequence length="116" mass="12055">MARRRPSPHVVGPPSPCNACSGSGMAKRLTTRHLDRRRPGHLPPAPNARSLLAARRRPTLHLPEGCGARASLSGGRVSDNGVGSVPQTAAAPANGGAAVCSPCGSEWIYPFSTKIR</sequence>